<dbReference type="InterPro" id="IPR001915">
    <property type="entry name" value="Peptidase_M48"/>
</dbReference>
<dbReference type="PANTHER" id="PTHR43221">
    <property type="entry name" value="PROTEASE HTPX"/>
    <property type="match status" value="1"/>
</dbReference>
<accession>A0A1H2R858</accession>
<evidence type="ECO:0000256" key="7">
    <source>
        <dbReference type="ARBA" id="ARBA00022989"/>
    </source>
</evidence>
<dbReference type="PANTHER" id="PTHR43221:SF2">
    <property type="entry name" value="PROTEASE HTPX HOMOLOG"/>
    <property type="match status" value="1"/>
</dbReference>
<evidence type="ECO:0000256" key="1">
    <source>
        <dbReference type="ARBA" id="ARBA00022475"/>
    </source>
</evidence>
<dbReference type="EMBL" id="FNOF01000001">
    <property type="protein sequence ID" value="SDW14859.1"/>
    <property type="molecule type" value="Genomic_DNA"/>
</dbReference>
<evidence type="ECO:0000259" key="12">
    <source>
        <dbReference type="Pfam" id="PF01435"/>
    </source>
</evidence>
<dbReference type="GO" id="GO:0006508">
    <property type="term" value="P:proteolysis"/>
    <property type="evidence" value="ECO:0007669"/>
    <property type="project" value="UniProtKB-KW"/>
</dbReference>
<protein>
    <submittedName>
        <fullName evidence="13">Heat shock protein. Metallo peptidase. MEROPS family M48B</fullName>
    </submittedName>
</protein>
<evidence type="ECO:0000256" key="5">
    <source>
        <dbReference type="ARBA" id="ARBA00022801"/>
    </source>
</evidence>
<keyword evidence="5 10" id="KW-0378">Hydrolase</keyword>
<evidence type="ECO:0000313" key="14">
    <source>
        <dbReference type="Proteomes" id="UP000182573"/>
    </source>
</evidence>
<feature type="transmembrane region" description="Helical" evidence="11">
    <location>
        <begin position="12"/>
        <end position="34"/>
    </location>
</feature>
<gene>
    <name evidence="13" type="ORF">SAMN05443574_101518</name>
</gene>
<evidence type="ECO:0000256" key="2">
    <source>
        <dbReference type="ARBA" id="ARBA00022670"/>
    </source>
</evidence>
<keyword evidence="6 10" id="KW-0862">Zinc</keyword>
<keyword evidence="4" id="KW-0479">Metal-binding</keyword>
<name>A0A1H2R858_HALVA</name>
<dbReference type="Gene3D" id="3.30.2010.10">
    <property type="entry name" value="Metalloproteases ('zincins'), catalytic domain"/>
    <property type="match status" value="1"/>
</dbReference>
<keyword evidence="3 11" id="KW-0812">Transmembrane</keyword>
<evidence type="ECO:0000256" key="4">
    <source>
        <dbReference type="ARBA" id="ARBA00022723"/>
    </source>
</evidence>
<feature type="domain" description="Peptidase M48" evidence="12">
    <location>
        <begin position="242"/>
        <end position="343"/>
    </location>
</feature>
<feature type="transmembrane region" description="Helical" evidence="11">
    <location>
        <begin position="197"/>
        <end position="215"/>
    </location>
</feature>
<comment type="similarity">
    <text evidence="10">Belongs to the peptidase M48 family.</text>
</comment>
<evidence type="ECO:0000256" key="8">
    <source>
        <dbReference type="ARBA" id="ARBA00023049"/>
    </source>
</evidence>
<feature type="domain" description="Peptidase M48" evidence="12">
    <location>
        <begin position="95"/>
        <end position="174"/>
    </location>
</feature>
<comment type="cofactor">
    <cofactor evidence="10">
        <name>Zn(2+)</name>
        <dbReference type="ChEBI" id="CHEBI:29105"/>
    </cofactor>
    <text evidence="10">Binds 1 zinc ion per subunit.</text>
</comment>
<dbReference type="Proteomes" id="UP000182573">
    <property type="component" value="Unassembled WGS sequence"/>
</dbReference>
<keyword evidence="1" id="KW-1003">Cell membrane</keyword>
<dbReference type="RefSeq" id="WP_004518731.1">
    <property type="nucleotide sequence ID" value="NZ_FNOF01000001.1"/>
</dbReference>
<keyword evidence="2 10" id="KW-0645">Protease</keyword>
<feature type="transmembrane region" description="Helical" evidence="11">
    <location>
        <begin position="54"/>
        <end position="73"/>
    </location>
</feature>
<feature type="transmembrane region" description="Helical" evidence="11">
    <location>
        <begin position="227"/>
        <end position="253"/>
    </location>
</feature>
<evidence type="ECO:0000256" key="3">
    <source>
        <dbReference type="ARBA" id="ARBA00022692"/>
    </source>
</evidence>
<dbReference type="Pfam" id="PF01435">
    <property type="entry name" value="Peptidase_M48"/>
    <property type="match status" value="2"/>
</dbReference>
<dbReference type="GO" id="GO:0004222">
    <property type="term" value="F:metalloendopeptidase activity"/>
    <property type="evidence" value="ECO:0007669"/>
    <property type="project" value="InterPro"/>
</dbReference>
<evidence type="ECO:0000313" key="13">
    <source>
        <dbReference type="EMBL" id="SDW14859.1"/>
    </source>
</evidence>
<evidence type="ECO:0000256" key="11">
    <source>
        <dbReference type="SAM" id="Phobius"/>
    </source>
</evidence>
<keyword evidence="13" id="KW-0346">Stress response</keyword>
<organism evidence="13 14">
    <name type="scientific">Haloarcula vallismortis</name>
    <name type="common">Halobacterium vallismortis</name>
    <dbReference type="NCBI Taxonomy" id="28442"/>
    <lineage>
        <taxon>Archaea</taxon>
        <taxon>Methanobacteriati</taxon>
        <taxon>Methanobacteriota</taxon>
        <taxon>Stenosarchaea group</taxon>
        <taxon>Halobacteria</taxon>
        <taxon>Halobacteriales</taxon>
        <taxon>Haloarculaceae</taxon>
        <taxon>Haloarcula</taxon>
    </lineage>
</organism>
<dbReference type="CDD" id="cd07327">
    <property type="entry name" value="M48B_HtpX_like"/>
    <property type="match status" value="1"/>
</dbReference>
<keyword evidence="8 10" id="KW-0482">Metalloprotease</keyword>
<dbReference type="AlphaFoldDB" id="A0A1H2R858"/>
<dbReference type="InterPro" id="IPR050083">
    <property type="entry name" value="HtpX_protease"/>
</dbReference>
<proteinExistence type="inferred from homology"/>
<keyword evidence="7 11" id="KW-1133">Transmembrane helix</keyword>
<evidence type="ECO:0000256" key="10">
    <source>
        <dbReference type="RuleBase" id="RU003983"/>
    </source>
</evidence>
<dbReference type="GO" id="GO:0046872">
    <property type="term" value="F:metal ion binding"/>
    <property type="evidence" value="ECO:0007669"/>
    <property type="project" value="UniProtKB-KW"/>
</dbReference>
<keyword evidence="9 11" id="KW-0472">Membrane</keyword>
<sequence>MRTLTRRMLWTLLLLLAVDIAVVATAAVLLTPWLAPVRDAAAAALPFGGASARIAWWVAVLVPALVAFVWAQLRYTSAQTMAEVDARIVGPDEYPALHERVQRLAQLADLTPPRIAVADADVPNSFAIGTLGGATVVVSEGLLSTLAGDELDAVLAHELMHVANRDATVMTLASFLPSLTDGEYDPVADLLPGGSRYALGLVALGLAYVFSTRVLDAPFGSLSFTLGFLFLFAVTVLFGGVALGVFTAPVVVLGRSLSRAREFAADRSAAQLTGDPAALVEALETLDGGGDDRPAADKRSAYAGVRGLCFLPYGFDSDGPTDSSVIETRSHPPTAERIERLQSVARSLEQGQSES</sequence>
<reference evidence="13 14" key="1">
    <citation type="submission" date="2016-10" db="EMBL/GenBank/DDBJ databases">
        <authorList>
            <person name="de Groot N.N."/>
        </authorList>
    </citation>
    <scope>NUCLEOTIDE SEQUENCE [LARGE SCALE GENOMIC DNA]</scope>
    <source>
        <strain evidence="13 14">DSM 3756</strain>
    </source>
</reference>
<dbReference type="STRING" id="28442.SAMN05443574_101518"/>
<evidence type="ECO:0000256" key="9">
    <source>
        <dbReference type="ARBA" id="ARBA00023136"/>
    </source>
</evidence>
<evidence type="ECO:0000256" key="6">
    <source>
        <dbReference type="ARBA" id="ARBA00022833"/>
    </source>
</evidence>